<dbReference type="EMBL" id="JBHRTL010000006">
    <property type="protein sequence ID" value="MFC3154649.1"/>
    <property type="molecule type" value="Genomic_DNA"/>
</dbReference>
<dbReference type="Proteomes" id="UP001595548">
    <property type="component" value="Unassembled WGS sequence"/>
</dbReference>
<feature type="domain" description="Hemerythrin-like" evidence="2">
    <location>
        <begin position="3"/>
        <end position="118"/>
    </location>
</feature>
<feature type="compositionally biased region" description="Acidic residues" evidence="1">
    <location>
        <begin position="66"/>
        <end position="76"/>
    </location>
</feature>
<comment type="caution">
    <text evidence="3">The sequence shown here is derived from an EMBL/GenBank/DDBJ whole genome shotgun (WGS) entry which is preliminary data.</text>
</comment>
<dbReference type="PANTHER" id="PTHR35585:SF1">
    <property type="entry name" value="HHE DOMAIN PROTEIN (AFU_ORTHOLOGUE AFUA_4G00730)"/>
    <property type="match status" value="1"/>
</dbReference>
<keyword evidence="4" id="KW-1185">Reference proteome</keyword>
<evidence type="ECO:0000313" key="3">
    <source>
        <dbReference type="EMBL" id="MFC3154649.1"/>
    </source>
</evidence>
<feature type="compositionally biased region" description="Basic and acidic residues" evidence="1">
    <location>
        <begin position="56"/>
        <end position="65"/>
    </location>
</feature>
<accession>A0ABV7HLA1</accession>
<reference evidence="4" key="1">
    <citation type="journal article" date="2019" name="Int. J. Syst. Evol. Microbiol.">
        <title>The Global Catalogue of Microorganisms (GCM) 10K type strain sequencing project: providing services to taxonomists for standard genome sequencing and annotation.</title>
        <authorList>
            <consortium name="The Broad Institute Genomics Platform"/>
            <consortium name="The Broad Institute Genome Sequencing Center for Infectious Disease"/>
            <person name="Wu L."/>
            <person name="Ma J."/>
        </authorList>
    </citation>
    <scope>NUCLEOTIDE SEQUENCE [LARGE SCALE GENOMIC DNA]</scope>
    <source>
        <strain evidence="4">KCTC 52141</strain>
    </source>
</reference>
<feature type="region of interest" description="Disordered" evidence="1">
    <location>
        <begin position="56"/>
        <end position="79"/>
    </location>
</feature>
<evidence type="ECO:0000256" key="1">
    <source>
        <dbReference type="SAM" id="MobiDB-lite"/>
    </source>
</evidence>
<evidence type="ECO:0000313" key="4">
    <source>
        <dbReference type="Proteomes" id="UP001595548"/>
    </source>
</evidence>
<gene>
    <name evidence="3" type="ORF">ACFOEB_05485</name>
</gene>
<dbReference type="Gene3D" id="1.20.120.520">
    <property type="entry name" value="nmb1532 protein domain like"/>
    <property type="match status" value="1"/>
</dbReference>
<dbReference type="RefSeq" id="WP_382415021.1">
    <property type="nucleotide sequence ID" value="NZ_AP031500.1"/>
</dbReference>
<sequence>MSIYTYLKQDHQKIKHLMSEIEALGQEESGRRSELFNQLKATIIIHSKAEEKAFYDPLKNHTKTEDEVEHGEEEHQEAEQLLSELTDSELTGAAWYQKFLSLKESLEHHIEEEENEIFFDAKKVLDGEQADFMETAMRNEKQRQVADQSIQKRPNI</sequence>
<protein>
    <submittedName>
        <fullName evidence="3">Hemerythrin domain-containing protein</fullName>
    </submittedName>
</protein>
<proteinExistence type="predicted"/>
<organism evidence="3 4">
    <name type="scientific">Gilvimarinus japonicus</name>
    <dbReference type="NCBI Taxonomy" id="1796469"/>
    <lineage>
        <taxon>Bacteria</taxon>
        <taxon>Pseudomonadati</taxon>
        <taxon>Pseudomonadota</taxon>
        <taxon>Gammaproteobacteria</taxon>
        <taxon>Cellvibrionales</taxon>
        <taxon>Cellvibrionaceae</taxon>
        <taxon>Gilvimarinus</taxon>
    </lineage>
</organism>
<dbReference type="PANTHER" id="PTHR35585">
    <property type="entry name" value="HHE DOMAIN PROTEIN (AFU_ORTHOLOGUE AFUA_4G00730)"/>
    <property type="match status" value="1"/>
</dbReference>
<dbReference type="Pfam" id="PF01814">
    <property type="entry name" value="Hemerythrin"/>
    <property type="match status" value="1"/>
</dbReference>
<dbReference type="InterPro" id="IPR012312">
    <property type="entry name" value="Hemerythrin-like"/>
</dbReference>
<evidence type="ECO:0000259" key="2">
    <source>
        <dbReference type="Pfam" id="PF01814"/>
    </source>
</evidence>
<name>A0ABV7HLA1_9GAMM</name>